<dbReference type="GO" id="GO:0030170">
    <property type="term" value="F:pyridoxal phosphate binding"/>
    <property type="evidence" value="ECO:0007669"/>
    <property type="project" value="UniProtKB-UniRule"/>
</dbReference>
<comment type="similarity">
    <text evidence="2 4">Belongs to the pyridoxal phosphate-binding protein YggS/PROSC family.</text>
</comment>
<dbReference type="Proteomes" id="UP000316905">
    <property type="component" value="Unassembled WGS sequence"/>
</dbReference>
<dbReference type="Gene3D" id="3.20.20.10">
    <property type="entry name" value="Alanine racemase"/>
    <property type="match status" value="1"/>
</dbReference>
<dbReference type="PANTHER" id="PTHR10146">
    <property type="entry name" value="PROLINE SYNTHETASE CO-TRANSCRIBED BACTERIAL HOMOLOG PROTEIN"/>
    <property type="match status" value="1"/>
</dbReference>
<dbReference type="PROSITE" id="PS01211">
    <property type="entry name" value="UPF0001"/>
    <property type="match status" value="1"/>
</dbReference>
<organism evidence="6 7">
    <name type="scientific">Pseudomonas duriflava</name>
    <dbReference type="NCBI Taxonomy" id="459528"/>
    <lineage>
        <taxon>Bacteria</taxon>
        <taxon>Pseudomonadati</taxon>
        <taxon>Pseudomonadota</taxon>
        <taxon>Gammaproteobacteria</taxon>
        <taxon>Pseudomonadales</taxon>
        <taxon>Pseudomonadaceae</taxon>
        <taxon>Pseudomonas</taxon>
    </lineage>
</organism>
<keyword evidence="7" id="KW-1185">Reference proteome</keyword>
<feature type="domain" description="Alanine racemase N-terminal" evidence="5">
    <location>
        <begin position="11"/>
        <end position="223"/>
    </location>
</feature>
<dbReference type="AlphaFoldDB" id="A0A562QP01"/>
<dbReference type="InterPro" id="IPR011078">
    <property type="entry name" value="PyrdxlP_homeostasis"/>
</dbReference>
<protein>
    <recommendedName>
        <fullName evidence="2">Pyridoxal phosphate homeostasis protein</fullName>
        <shortName evidence="2">PLP homeostasis protein</shortName>
    </recommendedName>
</protein>
<reference evidence="6 7" key="1">
    <citation type="journal article" date="2015" name="Stand. Genomic Sci.">
        <title>Genomic Encyclopedia of Bacterial and Archaeal Type Strains, Phase III: the genomes of soil and plant-associated and newly described type strains.</title>
        <authorList>
            <person name="Whitman W.B."/>
            <person name="Woyke T."/>
            <person name="Klenk H.P."/>
            <person name="Zhou Y."/>
            <person name="Lilburn T.G."/>
            <person name="Beck B.J."/>
            <person name="De Vos P."/>
            <person name="Vandamme P."/>
            <person name="Eisen J.A."/>
            <person name="Garrity G."/>
            <person name="Hugenholtz P."/>
            <person name="Kyrpides N.C."/>
        </authorList>
    </citation>
    <scope>NUCLEOTIDE SEQUENCE [LARGE SCALE GENOMIC DNA]</scope>
    <source>
        <strain evidence="6 7">CGMCC 1.6858</strain>
    </source>
</reference>
<evidence type="ECO:0000256" key="3">
    <source>
        <dbReference type="PIRSR" id="PIRSR004848-1"/>
    </source>
</evidence>
<dbReference type="SUPFAM" id="SSF51419">
    <property type="entry name" value="PLP-binding barrel"/>
    <property type="match status" value="1"/>
</dbReference>
<evidence type="ECO:0000256" key="4">
    <source>
        <dbReference type="RuleBase" id="RU004514"/>
    </source>
</evidence>
<evidence type="ECO:0000313" key="7">
    <source>
        <dbReference type="Proteomes" id="UP000316905"/>
    </source>
</evidence>
<dbReference type="PIRSF" id="PIRSF004848">
    <property type="entry name" value="YBL036c_PLPDEIII"/>
    <property type="match status" value="1"/>
</dbReference>
<comment type="caution">
    <text evidence="6">The sequence shown here is derived from an EMBL/GenBank/DDBJ whole genome shotgun (WGS) entry which is preliminary data.</text>
</comment>
<dbReference type="PANTHER" id="PTHR10146:SF14">
    <property type="entry name" value="PYRIDOXAL PHOSPHATE HOMEOSTASIS PROTEIN"/>
    <property type="match status" value="1"/>
</dbReference>
<dbReference type="NCBIfam" id="TIGR00044">
    <property type="entry name" value="YggS family pyridoxal phosphate-dependent enzyme"/>
    <property type="match status" value="1"/>
</dbReference>
<dbReference type="CDD" id="cd06824">
    <property type="entry name" value="PLPDE_III_Yggs_like"/>
    <property type="match status" value="1"/>
</dbReference>
<proteinExistence type="inferred from homology"/>
<evidence type="ECO:0000256" key="2">
    <source>
        <dbReference type="HAMAP-Rule" id="MF_02087"/>
    </source>
</evidence>
<dbReference type="FunFam" id="3.20.20.10:FF:000004">
    <property type="entry name" value="Pyridoxal phosphate homeostasis protein"/>
    <property type="match status" value="1"/>
</dbReference>
<feature type="modified residue" description="N6-(pyridoxal phosphate)lysine" evidence="2 3">
    <location>
        <position position="36"/>
    </location>
</feature>
<dbReference type="HAMAP" id="MF_02087">
    <property type="entry name" value="PLP_homeostasis"/>
    <property type="match status" value="1"/>
</dbReference>
<dbReference type="InterPro" id="IPR001608">
    <property type="entry name" value="Ala_racemase_N"/>
</dbReference>
<sequence>MSTIAENIATVRTRIQAAAQACGREPATIGLLAVSKTKPAAALREAFACGLQHFGENYLQEALTKQSELKDLPLVWHFIGPIQSNKTRAIASHFDWVHSVDRLKIAQRLSEQRPEGMPPLNICLQVNISGETSKSGCAPDELPALAHAVSQLPRLTLRGLMAIPEATTAVEAQQAAFARLRELSEAMNLNLDTLSMGMSHDLEVAIAEGATWVRIGTALFGARDYGAAPSSASH</sequence>
<dbReference type="EMBL" id="VLKY01000001">
    <property type="protein sequence ID" value="TWI58393.1"/>
    <property type="molecule type" value="Genomic_DNA"/>
</dbReference>
<evidence type="ECO:0000256" key="1">
    <source>
        <dbReference type="ARBA" id="ARBA00022898"/>
    </source>
</evidence>
<comment type="cofactor">
    <cofactor evidence="3">
        <name>pyridoxal 5'-phosphate</name>
        <dbReference type="ChEBI" id="CHEBI:597326"/>
    </cofactor>
</comment>
<evidence type="ECO:0000259" key="5">
    <source>
        <dbReference type="Pfam" id="PF01168"/>
    </source>
</evidence>
<dbReference type="InterPro" id="IPR029066">
    <property type="entry name" value="PLP-binding_barrel"/>
</dbReference>
<evidence type="ECO:0000313" key="6">
    <source>
        <dbReference type="EMBL" id="TWI58393.1"/>
    </source>
</evidence>
<name>A0A562QP01_9PSED</name>
<accession>A0A562QP01</accession>
<gene>
    <name evidence="6" type="ORF">IQ22_00097</name>
</gene>
<keyword evidence="1 2" id="KW-0663">Pyridoxal phosphate</keyword>
<comment type="function">
    <text evidence="2">Pyridoxal 5'-phosphate (PLP)-binding protein, which is involved in PLP homeostasis.</text>
</comment>
<dbReference type="RefSeq" id="WP_145136403.1">
    <property type="nucleotide sequence ID" value="NZ_VLKY01000001.1"/>
</dbReference>
<dbReference type="Pfam" id="PF01168">
    <property type="entry name" value="Ala_racemase_N"/>
    <property type="match status" value="1"/>
</dbReference>
<dbReference type="OrthoDB" id="9804072at2"/>